<dbReference type="EMBL" id="JBHMQT010000076">
    <property type="protein sequence ID" value="MFC0866392.1"/>
    <property type="molecule type" value="Genomic_DNA"/>
</dbReference>
<accession>A0ABV6UE10</accession>
<name>A0ABV6UE10_9ACTN</name>
<evidence type="ECO:0000313" key="2">
    <source>
        <dbReference type="EMBL" id="MFC0866392.1"/>
    </source>
</evidence>
<organism evidence="2 3">
    <name type="scientific">Sphaerimonospora cavernae</name>
    <dbReference type="NCBI Taxonomy" id="1740611"/>
    <lineage>
        <taxon>Bacteria</taxon>
        <taxon>Bacillati</taxon>
        <taxon>Actinomycetota</taxon>
        <taxon>Actinomycetes</taxon>
        <taxon>Streptosporangiales</taxon>
        <taxon>Streptosporangiaceae</taxon>
        <taxon>Sphaerimonospora</taxon>
    </lineage>
</organism>
<dbReference type="RefSeq" id="WP_394304381.1">
    <property type="nucleotide sequence ID" value="NZ_JBHMQT010000076.1"/>
</dbReference>
<reference evidence="2 3" key="1">
    <citation type="submission" date="2024-09" db="EMBL/GenBank/DDBJ databases">
        <authorList>
            <person name="Sun Q."/>
            <person name="Mori K."/>
        </authorList>
    </citation>
    <scope>NUCLEOTIDE SEQUENCE [LARGE SCALE GENOMIC DNA]</scope>
    <source>
        <strain evidence="2 3">TBRC 1851</strain>
    </source>
</reference>
<feature type="region of interest" description="Disordered" evidence="1">
    <location>
        <begin position="1"/>
        <end position="35"/>
    </location>
</feature>
<protein>
    <submittedName>
        <fullName evidence="2">Uncharacterized protein</fullName>
    </submittedName>
</protein>
<proteinExistence type="predicted"/>
<comment type="caution">
    <text evidence="2">The sequence shown here is derived from an EMBL/GenBank/DDBJ whole genome shotgun (WGS) entry which is preliminary data.</text>
</comment>
<gene>
    <name evidence="2" type="ORF">ACFHYQ_29275</name>
</gene>
<evidence type="ECO:0000313" key="3">
    <source>
        <dbReference type="Proteomes" id="UP001589870"/>
    </source>
</evidence>
<dbReference type="Proteomes" id="UP001589870">
    <property type="component" value="Unassembled WGS sequence"/>
</dbReference>
<evidence type="ECO:0000256" key="1">
    <source>
        <dbReference type="SAM" id="MobiDB-lite"/>
    </source>
</evidence>
<keyword evidence="3" id="KW-1185">Reference proteome</keyword>
<sequence>MGRTFRENSAVELRDDIPTGPEAHPLESGGGARQRYGSEGIHVFVRVGPARAAL</sequence>